<dbReference type="AlphaFoldDB" id="A0A2M7QAP5"/>
<evidence type="ECO:0000313" key="1">
    <source>
        <dbReference type="EMBL" id="PIY62417.1"/>
    </source>
</evidence>
<comment type="caution">
    <text evidence="1">The sequence shown here is derived from an EMBL/GenBank/DDBJ whole genome shotgun (WGS) entry which is preliminary data.</text>
</comment>
<accession>A0A2M7QAP5</accession>
<sequence length="131" mass="15050">MDPDLFRMLEVTGRDTDPSFIEELECRYGEVPALKLAIKLTENTNTLWRSSAQIRNDHSDRLNSDDLHRLRVNALEMAKYTVVATHMTRDESSVRSIDLHGFLEASDWRNKEEPDYEGNGVCVGIFGAYRD</sequence>
<name>A0A2M7QAP5_9BACT</name>
<proteinExistence type="predicted"/>
<organism evidence="1 2">
    <name type="scientific">Candidatus Uhrbacteria bacterium CG_4_10_14_0_8_um_filter_58_22</name>
    <dbReference type="NCBI Taxonomy" id="1975029"/>
    <lineage>
        <taxon>Bacteria</taxon>
        <taxon>Candidatus Uhriibacteriota</taxon>
    </lineage>
</organism>
<protein>
    <submittedName>
        <fullName evidence="1">Uncharacterized protein</fullName>
    </submittedName>
</protein>
<gene>
    <name evidence="1" type="ORF">COY93_03310</name>
</gene>
<dbReference type="EMBL" id="PFLC01000040">
    <property type="protein sequence ID" value="PIY62417.1"/>
    <property type="molecule type" value="Genomic_DNA"/>
</dbReference>
<reference evidence="2" key="1">
    <citation type="submission" date="2017-09" db="EMBL/GenBank/DDBJ databases">
        <title>Depth-based differentiation of microbial function through sediment-hosted aquifers and enrichment of novel symbionts in the deep terrestrial subsurface.</title>
        <authorList>
            <person name="Probst A.J."/>
            <person name="Ladd B."/>
            <person name="Jarett J.K."/>
            <person name="Geller-Mcgrath D.E."/>
            <person name="Sieber C.M.K."/>
            <person name="Emerson J.B."/>
            <person name="Anantharaman K."/>
            <person name="Thomas B.C."/>
            <person name="Malmstrom R."/>
            <person name="Stieglmeier M."/>
            <person name="Klingl A."/>
            <person name="Woyke T."/>
            <person name="Ryan C.M."/>
            <person name="Banfield J.F."/>
        </authorList>
    </citation>
    <scope>NUCLEOTIDE SEQUENCE [LARGE SCALE GENOMIC DNA]</scope>
</reference>
<evidence type="ECO:0000313" key="2">
    <source>
        <dbReference type="Proteomes" id="UP000230973"/>
    </source>
</evidence>
<dbReference type="Proteomes" id="UP000230973">
    <property type="component" value="Unassembled WGS sequence"/>
</dbReference>